<evidence type="ECO:0000256" key="3">
    <source>
        <dbReference type="ARBA" id="ARBA00022692"/>
    </source>
</evidence>
<evidence type="ECO:0000313" key="8">
    <source>
        <dbReference type="EMBL" id="SIS46560.1"/>
    </source>
</evidence>
<reference evidence="8 9" key="1">
    <citation type="submission" date="2017-01" db="EMBL/GenBank/DDBJ databases">
        <authorList>
            <person name="Mah S.A."/>
            <person name="Swanson W.J."/>
            <person name="Moy G.W."/>
            <person name="Vacquier V.D."/>
        </authorList>
    </citation>
    <scope>NUCLEOTIDE SEQUENCE [LARGE SCALE GENOMIC DNA]</scope>
    <source>
        <strain evidence="8 9">DSM 11589</strain>
    </source>
</reference>
<name>A0A1N7JBA0_9PROT</name>
<evidence type="ECO:0000256" key="2">
    <source>
        <dbReference type="ARBA" id="ARBA00022475"/>
    </source>
</evidence>
<evidence type="ECO:0000256" key="4">
    <source>
        <dbReference type="ARBA" id="ARBA00022989"/>
    </source>
</evidence>
<dbReference type="OrthoDB" id="7350781at2"/>
<feature type="domain" description="Polysaccharide chain length determinant N-terminal" evidence="7">
    <location>
        <begin position="12"/>
        <end position="107"/>
    </location>
</feature>
<keyword evidence="2" id="KW-1003">Cell membrane</keyword>
<dbReference type="PANTHER" id="PTHR32309:SF13">
    <property type="entry name" value="FERRIC ENTEROBACTIN TRANSPORT PROTEIN FEPE"/>
    <property type="match status" value="1"/>
</dbReference>
<dbReference type="GO" id="GO:0004713">
    <property type="term" value="F:protein tyrosine kinase activity"/>
    <property type="evidence" value="ECO:0007669"/>
    <property type="project" value="TreeGrafter"/>
</dbReference>
<dbReference type="Proteomes" id="UP000185678">
    <property type="component" value="Unassembled WGS sequence"/>
</dbReference>
<feature type="transmembrane region" description="Helical" evidence="6">
    <location>
        <begin position="274"/>
        <end position="302"/>
    </location>
</feature>
<dbReference type="AlphaFoldDB" id="A0A1N7JBA0"/>
<evidence type="ECO:0000259" key="7">
    <source>
        <dbReference type="Pfam" id="PF02706"/>
    </source>
</evidence>
<keyword evidence="3 6" id="KW-0812">Transmembrane</keyword>
<gene>
    <name evidence="8" type="ORF">SAMN05421779_10253</name>
</gene>
<dbReference type="RefSeq" id="WP_076398985.1">
    <property type="nucleotide sequence ID" value="NZ_FTOA01000002.1"/>
</dbReference>
<keyword evidence="5 6" id="KW-0472">Membrane</keyword>
<evidence type="ECO:0000256" key="1">
    <source>
        <dbReference type="ARBA" id="ARBA00004651"/>
    </source>
</evidence>
<feature type="transmembrane region" description="Helical" evidence="6">
    <location>
        <begin position="29"/>
        <end position="47"/>
    </location>
</feature>
<accession>A0A1N7JBA0</accession>
<evidence type="ECO:0000256" key="6">
    <source>
        <dbReference type="SAM" id="Phobius"/>
    </source>
</evidence>
<dbReference type="PANTHER" id="PTHR32309">
    <property type="entry name" value="TYROSINE-PROTEIN KINASE"/>
    <property type="match status" value="1"/>
</dbReference>
<sequence length="310" mass="34319">MSPDDVTRIEDDELSFFDLICIAFRRKRTFIISISVCFVMAFIALRFNSPEYTARLMIRPLAAEDSLSATQGLSLSGGLLGQTTDENIALYIGTMSSVEMMQRAISQRGLAQLVQPNLWDAQKKEWIPPSGLLAAVRSGLNSLVGRSWTRNPADPAIVGGLVSKMITVDRADNKLTPNIYAVVVKAKSPDMALNVLTILHEETISVIRENKIRNAQALLNGLRKRYTESTEIAYRSAFLEQIMRQEKRLLMLQDPQYPIIDLVDPPSFASAPQVIPIAIGLAAGLMAGFFIAFILNILLYLFKGRKTAGI</sequence>
<keyword evidence="9" id="KW-1185">Reference proteome</keyword>
<evidence type="ECO:0000313" key="9">
    <source>
        <dbReference type="Proteomes" id="UP000185678"/>
    </source>
</evidence>
<dbReference type="Pfam" id="PF02706">
    <property type="entry name" value="Wzz"/>
    <property type="match status" value="1"/>
</dbReference>
<comment type="subcellular location">
    <subcellularLocation>
        <location evidence="1">Cell membrane</location>
        <topology evidence="1">Multi-pass membrane protein</topology>
    </subcellularLocation>
</comment>
<dbReference type="EMBL" id="FTOA01000002">
    <property type="protein sequence ID" value="SIS46560.1"/>
    <property type="molecule type" value="Genomic_DNA"/>
</dbReference>
<organism evidence="8 9">
    <name type="scientific">Insolitispirillum peregrinum</name>
    <dbReference type="NCBI Taxonomy" id="80876"/>
    <lineage>
        <taxon>Bacteria</taxon>
        <taxon>Pseudomonadati</taxon>
        <taxon>Pseudomonadota</taxon>
        <taxon>Alphaproteobacteria</taxon>
        <taxon>Rhodospirillales</taxon>
        <taxon>Novispirillaceae</taxon>
        <taxon>Insolitispirillum</taxon>
    </lineage>
</organism>
<dbReference type="InterPro" id="IPR050445">
    <property type="entry name" value="Bact_polysacc_biosynth/exp"/>
</dbReference>
<dbReference type="InterPro" id="IPR003856">
    <property type="entry name" value="LPS_length_determ_N"/>
</dbReference>
<protein>
    <submittedName>
        <fullName evidence="8">Chain length determinant protein</fullName>
    </submittedName>
</protein>
<evidence type="ECO:0000256" key="5">
    <source>
        <dbReference type="ARBA" id="ARBA00023136"/>
    </source>
</evidence>
<dbReference type="GO" id="GO:0005886">
    <property type="term" value="C:plasma membrane"/>
    <property type="evidence" value="ECO:0007669"/>
    <property type="project" value="UniProtKB-SubCell"/>
</dbReference>
<proteinExistence type="predicted"/>
<keyword evidence="4 6" id="KW-1133">Transmembrane helix</keyword>